<organism evidence="2 3">
    <name type="scientific">Pseudonocardia eucalypti</name>
    <dbReference type="NCBI Taxonomy" id="648755"/>
    <lineage>
        <taxon>Bacteria</taxon>
        <taxon>Bacillati</taxon>
        <taxon>Actinomycetota</taxon>
        <taxon>Actinomycetes</taxon>
        <taxon>Pseudonocardiales</taxon>
        <taxon>Pseudonocardiaceae</taxon>
        <taxon>Pseudonocardia</taxon>
    </lineage>
</organism>
<reference evidence="3" key="1">
    <citation type="journal article" date="2019" name="Int. J. Syst. Evol. Microbiol.">
        <title>The Global Catalogue of Microorganisms (GCM) 10K type strain sequencing project: providing services to taxonomists for standard genome sequencing and annotation.</title>
        <authorList>
            <consortium name="The Broad Institute Genomics Platform"/>
            <consortium name="The Broad Institute Genome Sequencing Center for Infectious Disease"/>
            <person name="Wu L."/>
            <person name="Ma J."/>
        </authorList>
    </citation>
    <scope>NUCLEOTIDE SEQUENCE [LARGE SCALE GENOMIC DNA]</scope>
    <source>
        <strain evidence="3">JCM 18303</strain>
    </source>
</reference>
<dbReference type="InterPro" id="IPR011059">
    <property type="entry name" value="Metal-dep_hydrolase_composite"/>
</dbReference>
<gene>
    <name evidence="2" type="ORF">GCM10023321_42400</name>
</gene>
<dbReference type="InterPro" id="IPR020043">
    <property type="entry name" value="Deacetylase_Atu3266-like"/>
</dbReference>
<accession>A0ABP9QDN9</accession>
<evidence type="ECO:0000259" key="1">
    <source>
        <dbReference type="Pfam" id="PF01979"/>
    </source>
</evidence>
<dbReference type="Pfam" id="PF01979">
    <property type="entry name" value="Amidohydro_1"/>
    <property type="match status" value="1"/>
</dbReference>
<dbReference type="PANTHER" id="PTHR42717:SF1">
    <property type="entry name" value="IMIDAZOLONEPROPIONASE AND RELATED AMIDOHYDROLASES"/>
    <property type="match status" value="1"/>
</dbReference>
<dbReference type="NCBIfam" id="NF006689">
    <property type="entry name" value="PRK09237.1"/>
    <property type="match status" value="1"/>
</dbReference>
<proteinExistence type="predicted"/>
<keyword evidence="3" id="KW-1185">Reference proteome</keyword>
<evidence type="ECO:0000313" key="3">
    <source>
        <dbReference type="Proteomes" id="UP001428817"/>
    </source>
</evidence>
<dbReference type="SUPFAM" id="SSF51556">
    <property type="entry name" value="Metallo-dependent hydrolases"/>
    <property type="match status" value="1"/>
</dbReference>
<dbReference type="PANTHER" id="PTHR42717">
    <property type="entry name" value="DIHYDROOROTASE-RELATED"/>
    <property type="match status" value="1"/>
</dbReference>
<dbReference type="Gene3D" id="3.20.20.140">
    <property type="entry name" value="Metal-dependent hydrolases"/>
    <property type="match status" value="1"/>
</dbReference>
<comment type="caution">
    <text evidence="2">The sequence shown here is derived from an EMBL/GenBank/DDBJ whole genome shotgun (WGS) entry which is preliminary data.</text>
</comment>
<dbReference type="EMBL" id="BAABJP010000020">
    <property type="protein sequence ID" value="GAA5160198.1"/>
    <property type="molecule type" value="Genomic_DNA"/>
</dbReference>
<dbReference type="Gene3D" id="2.30.40.10">
    <property type="entry name" value="Urease, subunit C, domain 1"/>
    <property type="match status" value="1"/>
</dbReference>
<protein>
    <submittedName>
        <fullName evidence="2">Amidohydrolase/deacetylase family metallohydrolase</fullName>
    </submittedName>
</protein>
<evidence type="ECO:0000313" key="2">
    <source>
        <dbReference type="EMBL" id="GAA5160198.1"/>
    </source>
</evidence>
<dbReference type="RefSeq" id="WP_185060392.1">
    <property type="nucleotide sequence ID" value="NZ_BAABJP010000020.1"/>
</dbReference>
<dbReference type="SUPFAM" id="SSF51338">
    <property type="entry name" value="Composite domain of metallo-dependent hydrolases"/>
    <property type="match status" value="1"/>
</dbReference>
<name>A0ABP9QDN9_9PSEU</name>
<sequence>MTAYDTLFTGGELIDPGTGRAGRYDVAVRAGRIAAVAPSLLPEDARETVDVTGLLLTPGLVDLHTHVFGSATYWGVDPDPVAWYSGVTTWVDAGSAGAYALDALAATARGYRVRVAALLNVSSVGLTGRTGESVDIDNCDVDLAIAAIHAHRDLVRGVKVRMDRFTIGGNGLEPLRRGIAVASACDMPVMVHVGYPPPSVRELLPLLRPGDVVTHCASGATSGVTSGGVLDPAMKEAYQSGVVFDIGHGSGGFAFDVLETQLAGGLVPRTVSTDLHARSLHGPAFDLPTTMNKMLAVGLPLPDVVAAATVRPAEVLGLPAGTLRVGAPADLAVFRLEEGEFAWADAHGQRRTGRRRLVNEATYLAGVPLPPRLPAPPPPWVPLTASQRAALRERERAVRALLTTPLVDPEGLTEQFPRHRDP</sequence>
<dbReference type="PIRSF" id="PIRSF039004">
    <property type="entry name" value="ADE_EF_0837"/>
    <property type="match status" value="1"/>
</dbReference>
<feature type="domain" description="Amidohydrolase-related" evidence="1">
    <location>
        <begin position="271"/>
        <end position="336"/>
    </location>
</feature>
<dbReference type="InterPro" id="IPR032466">
    <property type="entry name" value="Metal_Hydrolase"/>
</dbReference>
<dbReference type="InterPro" id="IPR006680">
    <property type="entry name" value="Amidohydro-rel"/>
</dbReference>
<dbReference type="Proteomes" id="UP001428817">
    <property type="component" value="Unassembled WGS sequence"/>
</dbReference>